<dbReference type="AlphaFoldDB" id="A0A098EFB1"/>
<dbReference type="PROSITE" id="PS50929">
    <property type="entry name" value="ABC_TM1F"/>
    <property type="match status" value="1"/>
</dbReference>
<feature type="transmembrane region" description="Helical" evidence="9">
    <location>
        <begin position="14"/>
        <end position="33"/>
    </location>
</feature>
<evidence type="ECO:0000256" key="3">
    <source>
        <dbReference type="ARBA" id="ARBA00022692"/>
    </source>
</evidence>
<accession>A0A098EFB1</accession>
<evidence type="ECO:0000259" key="10">
    <source>
        <dbReference type="PROSITE" id="PS50893"/>
    </source>
</evidence>
<dbReference type="GO" id="GO:0016887">
    <property type="term" value="F:ATP hydrolysis activity"/>
    <property type="evidence" value="ECO:0007669"/>
    <property type="project" value="InterPro"/>
</dbReference>
<evidence type="ECO:0000256" key="7">
    <source>
        <dbReference type="ARBA" id="ARBA00023136"/>
    </source>
</evidence>
<keyword evidence="7 9" id="KW-0472">Membrane</keyword>
<keyword evidence="4" id="KW-0547">Nucleotide-binding</keyword>
<dbReference type="PROSITE" id="PS50893">
    <property type="entry name" value="ABC_TRANSPORTER_2"/>
    <property type="match status" value="1"/>
</dbReference>
<evidence type="ECO:0000313" key="13">
    <source>
        <dbReference type="Proteomes" id="UP000055047"/>
    </source>
</evidence>
<comment type="similarity">
    <text evidence="2">Belongs to the ABC transporter superfamily.</text>
</comment>
<proteinExistence type="inferred from homology"/>
<sequence>MRLLLSYIKPYKKYFLSAAAVVIISSGAILAFGRGLSALIDDGLFGGDAGVWPLIWVFLLTLVIATGSYLRLWLCGMGAEFVIRDLRRRLYDKIVSLSPSVLETTSTSLLMSRLMADTAALHSILSGSVLFIFRNITVFLSSVGMLIYTNFLLTVRIVWVVPLLLLIVAFLGKRVKRAGVFSRMRKDALAHFSEETCRGLKVIQSLVAEKRVQQKFSCLLEEVSDSESKYVVLRALLVTLIIASVAGSVGVVLWIGIKAVAEHDMSGGALLSFVFYSALAAGSVNGLGDNMHDLQKAVGISEDIDALLNMPSSINDASECKDVYEIKGSVDINDVTFAYAGKKEIPVLKGISLSMKKGEKIAIVGYSGSGKSTIVDLLLRFYDVGSGSITIDGVDIRQISLRSLRTLFCVVSQSPVIFSGTILDNITYGIHDYTEEQLNHAIEGASIADFINELPNKIHTFVGEKGVCLSEGQKQRIVVARTILRRPEVLILDEATSALDSDNEDKVYRALRELMRDKLTITVAHRLATIVDSDKIVVLHDGVIQEVGTHATLMQDDDSLYARLFKLQCKVGAGSTSI</sequence>
<dbReference type="InterPro" id="IPR027417">
    <property type="entry name" value="P-loop_NTPase"/>
</dbReference>
<dbReference type="InterPro" id="IPR003439">
    <property type="entry name" value="ABC_transporter-like_ATP-bd"/>
</dbReference>
<dbReference type="FunFam" id="3.40.50.300:FF:000218">
    <property type="entry name" value="Multidrug ABC transporter ATP-binding protein"/>
    <property type="match status" value="1"/>
</dbReference>
<dbReference type="Gene3D" id="3.40.50.300">
    <property type="entry name" value="P-loop containing nucleotide triphosphate hydrolases"/>
    <property type="match status" value="1"/>
</dbReference>
<feature type="domain" description="ABC transporter" evidence="10">
    <location>
        <begin position="330"/>
        <end position="566"/>
    </location>
</feature>
<dbReference type="InterPro" id="IPR039421">
    <property type="entry name" value="Type_1_exporter"/>
</dbReference>
<feature type="transmembrane region" description="Helical" evidence="9">
    <location>
        <begin position="119"/>
        <end position="140"/>
    </location>
</feature>
<dbReference type="GO" id="GO:0005886">
    <property type="term" value="C:plasma membrane"/>
    <property type="evidence" value="ECO:0007669"/>
    <property type="project" value="UniProtKB-SubCell"/>
</dbReference>
<feature type="transmembrane region" description="Helical" evidence="9">
    <location>
        <begin position="235"/>
        <end position="257"/>
    </location>
</feature>
<feature type="transmembrane region" description="Helical" evidence="9">
    <location>
        <begin position="53"/>
        <end position="74"/>
    </location>
</feature>
<evidence type="ECO:0000259" key="11">
    <source>
        <dbReference type="PROSITE" id="PS50929"/>
    </source>
</evidence>
<dbReference type="CDD" id="cd18575">
    <property type="entry name" value="ABC_6TM_bac_exporter_ABCB8_10_like"/>
    <property type="match status" value="1"/>
</dbReference>
<comment type="function">
    <text evidence="8">Part of an ABC transporter complex. Transmembrane domains (TMD) form a pore in the inner membrane and the ATP-binding domain (NBD) is responsible for energy generation.</text>
</comment>
<protein>
    <submittedName>
        <fullName evidence="12">ABC efflux transporter (MsbA2)</fullName>
    </submittedName>
</protein>
<comment type="subcellular location">
    <subcellularLocation>
        <location evidence="1">Cell membrane</location>
        <topology evidence="1">Multi-pass membrane protein</topology>
    </subcellularLocation>
</comment>
<dbReference type="Pfam" id="PF00664">
    <property type="entry name" value="ABC_membrane"/>
    <property type="match status" value="1"/>
</dbReference>
<reference evidence="12 13" key="1">
    <citation type="submission" date="2014-09" db="EMBL/GenBank/DDBJ databases">
        <authorList>
            <person name="Loux Valentin"/>
            <person name="Dugat Thibaut"/>
        </authorList>
    </citation>
    <scope>NUCLEOTIDE SEQUENCE [LARGE SCALE GENOMIC DNA]</scope>
    <source>
        <strain evidence="12 13">BOV-10_179</strain>
    </source>
</reference>
<evidence type="ECO:0000256" key="2">
    <source>
        <dbReference type="ARBA" id="ARBA00005417"/>
    </source>
</evidence>
<dbReference type="RefSeq" id="WP_060757953.1">
    <property type="nucleotide sequence ID" value="NZ_CCXQ01000141.1"/>
</dbReference>
<feature type="transmembrane region" description="Helical" evidence="9">
    <location>
        <begin position="146"/>
        <end position="171"/>
    </location>
</feature>
<dbReference type="Pfam" id="PF00005">
    <property type="entry name" value="ABC_tran"/>
    <property type="match status" value="1"/>
</dbReference>
<dbReference type="GO" id="GO:0015421">
    <property type="term" value="F:ABC-type oligopeptide transporter activity"/>
    <property type="evidence" value="ECO:0007669"/>
    <property type="project" value="TreeGrafter"/>
</dbReference>
<dbReference type="InterPro" id="IPR036640">
    <property type="entry name" value="ABC1_TM_sf"/>
</dbReference>
<name>A0A098EFB1_ANAPH</name>
<dbReference type="Gene3D" id="1.20.1560.10">
    <property type="entry name" value="ABC transporter type 1, transmembrane domain"/>
    <property type="match status" value="1"/>
</dbReference>
<dbReference type="InterPro" id="IPR011527">
    <property type="entry name" value="ABC1_TM_dom"/>
</dbReference>
<feature type="transmembrane region" description="Helical" evidence="9">
    <location>
        <begin position="269"/>
        <end position="287"/>
    </location>
</feature>
<dbReference type="InterPro" id="IPR003593">
    <property type="entry name" value="AAA+_ATPase"/>
</dbReference>
<dbReference type="SUPFAM" id="SSF90123">
    <property type="entry name" value="ABC transporter transmembrane region"/>
    <property type="match status" value="1"/>
</dbReference>
<keyword evidence="6 9" id="KW-1133">Transmembrane helix</keyword>
<dbReference type="PANTHER" id="PTHR43394">
    <property type="entry name" value="ATP-DEPENDENT PERMEASE MDL1, MITOCHONDRIAL"/>
    <property type="match status" value="1"/>
</dbReference>
<dbReference type="SUPFAM" id="SSF52540">
    <property type="entry name" value="P-loop containing nucleoside triphosphate hydrolases"/>
    <property type="match status" value="1"/>
</dbReference>
<gene>
    <name evidence="12" type="primary">msbA2</name>
    <name evidence="12" type="ORF">ANAPHAGO_00126</name>
</gene>
<evidence type="ECO:0000256" key="8">
    <source>
        <dbReference type="ARBA" id="ARBA00024725"/>
    </source>
</evidence>
<keyword evidence="3 9" id="KW-0812">Transmembrane</keyword>
<evidence type="ECO:0000256" key="4">
    <source>
        <dbReference type="ARBA" id="ARBA00022741"/>
    </source>
</evidence>
<evidence type="ECO:0000256" key="5">
    <source>
        <dbReference type="ARBA" id="ARBA00022840"/>
    </source>
</evidence>
<dbReference type="Proteomes" id="UP000055047">
    <property type="component" value="Unassembled WGS sequence"/>
</dbReference>
<evidence type="ECO:0000256" key="6">
    <source>
        <dbReference type="ARBA" id="ARBA00022989"/>
    </source>
</evidence>
<dbReference type="EMBL" id="CCXQ01000141">
    <property type="protein sequence ID" value="CEG20989.1"/>
    <property type="molecule type" value="Genomic_DNA"/>
</dbReference>
<organism evidence="12 13">
    <name type="scientific">Anaplasma phagocytophilum</name>
    <name type="common">Ehrlichia phagocytophila</name>
    <dbReference type="NCBI Taxonomy" id="948"/>
    <lineage>
        <taxon>Bacteria</taxon>
        <taxon>Pseudomonadati</taxon>
        <taxon>Pseudomonadota</taxon>
        <taxon>Alphaproteobacteria</taxon>
        <taxon>Rickettsiales</taxon>
        <taxon>Anaplasmataceae</taxon>
        <taxon>Anaplasma</taxon>
        <taxon>phagocytophilum group</taxon>
    </lineage>
</organism>
<evidence type="ECO:0000256" key="1">
    <source>
        <dbReference type="ARBA" id="ARBA00004651"/>
    </source>
</evidence>
<dbReference type="GO" id="GO:0005524">
    <property type="term" value="F:ATP binding"/>
    <property type="evidence" value="ECO:0007669"/>
    <property type="project" value="UniProtKB-KW"/>
</dbReference>
<feature type="domain" description="ABC transmembrane type-1" evidence="11">
    <location>
        <begin position="18"/>
        <end position="296"/>
    </location>
</feature>
<dbReference type="PANTHER" id="PTHR43394:SF1">
    <property type="entry name" value="ATP-BINDING CASSETTE SUB-FAMILY B MEMBER 10, MITOCHONDRIAL"/>
    <property type="match status" value="1"/>
</dbReference>
<evidence type="ECO:0000256" key="9">
    <source>
        <dbReference type="SAM" id="Phobius"/>
    </source>
</evidence>
<dbReference type="SMART" id="SM00382">
    <property type="entry name" value="AAA"/>
    <property type="match status" value="1"/>
</dbReference>
<keyword evidence="5" id="KW-0067">ATP-binding</keyword>
<evidence type="ECO:0000313" key="12">
    <source>
        <dbReference type="EMBL" id="CEG20989.1"/>
    </source>
</evidence>